<dbReference type="Proteomes" id="UP000013105">
    <property type="component" value="Unassembled WGS sequence"/>
</dbReference>
<dbReference type="AlphaFoldDB" id="N9TLV2"/>
<protein>
    <submittedName>
        <fullName evidence="1">Uncharacterized protein</fullName>
    </submittedName>
</protein>
<evidence type="ECO:0000313" key="2">
    <source>
        <dbReference type="Proteomes" id="UP000013105"/>
    </source>
</evidence>
<dbReference type="VEuPathDB" id="AmoebaDB:EHI7A_145580"/>
<sequence>MIYLSSSRFLDITIISLARYINKSKASTKRVQARMNGSSTPASIALIIE</sequence>
<accession>N9TLV2</accession>
<evidence type="ECO:0000313" key="1">
    <source>
        <dbReference type="EMBL" id="ENY64664.1"/>
    </source>
</evidence>
<gene>
    <name evidence="1" type="ORF">EHI7A_145580</name>
</gene>
<organism evidence="1 2">
    <name type="scientific">Entamoeba histolytica HM-1:IMSS-A</name>
    <dbReference type="NCBI Taxonomy" id="885318"/>
    <lineage>
        <taxon>Eukaryota</taxon>
        <taxon>Amoebozoa</taxon>
        <taxon>Evosea</taxon>
        <taxon>Archamoebae</taxon>
        <taxon>Mastigamoebida</taxon>
        <taxon>Entamoebidae</taxon>
        <taxon>Entamoeba</taxon>
    </lineage>
</organism>
<dbReference type="EMBL" id="KB823407">
    <property type="protein sequence ID" value="ENY64664.1"/>
    <property type="molecule type" value="Genomic_DNA"/>
</dbReference>
<reference evidence="1 2" key="1">
    <citation type="submission" date="2013-04" db="EMBL/GenBank/DDBJ databases">
        <authorList>
            <person name="Hannick L."/>
            <person name="Zafar N."/>
            <person name="Lorenzi H."/>
            <person name="Ali I.A."/>
            <person name="Petri W.P."/>
            <person name="Caler E."/>
        </authorList>
    </citation>
    <scope>NUCLEOTIDE SEQUENCE [LARGE SCALE GENOMIC DNA]</scope>
    <source>
        <strain evidence="1 2">HM-1:IMSS-A</strain>
    </source>
</reference>
<name>N9TLV2_ENTH1</name>
<proteinExistence type="predicted"/>